<dbReference type="OrthoDB" id="4420885at2"/>
<evidence type="ECO:0000313" key="2">
    <source>
        <dbReference type="Proteomes" id="UP000236754"/>
    </source>
</evidence>
<keyword evidence="2" id="KW-1185">Reference proteome</keyword>
<dbReference type="AlphaFoldDB" id="A0A1H6DTF6"/>
<dbReference type="EMBL" id="FNVU01000019">
    <property type="protein sequence ID" value="SEG88627.1"/>
    <property type="molecule type" value="Genomic_DNA"/>
</dbReference>
<dbReference type="Proteomes" id="UP000236754">
    <property type="component" value="Unassembled WGS sequence"/>
</dbReference>
<accession>A0A1H6DTF6</accession>
<dbReference type="RefSeq" id="WP_103889543.1">
    <property type="nucleotide sequence ID" value="NZ_FNVU01000019.1"/>
</dbReference>
<dbReference type="PANTHER" id="PTHR43781">
    <property type="entry name" value="SACCHAROPINE DEHYDROGENASE"/>
    <property type="match status" value="1"/>
</dbReference>
<sequence length="380" mass="38209">MDEIWILGATGRSGRAIATRLALANVPLTLVGRDSAGLDELAGTLGGAPRTIVLDPAGAARARAGGAGGAGAARRAVAGFAARIAAERPAVVVNTIGPFTETAPVIARACPPGTHYVDLANELPAVTGLLGMHDEAVADGRCLVTGAGFGVLATESVVLALCAGRPAPARVRVDALAAVANKPGRLGTALAASIVDAVAVGGRRYERGRLVRARLAGDFERFALPDDSTAHSASGPSGELEAAHRASGAPWVVAASGAMPAGRAVRAVLPATAVLLAWRPFGNAVKRRLARVRVTAGERSREFSWARARVEDADGGVREGWLRAGEALDFTASAAAEVAARLARSEGRPGAYTPGALFGPDLAVAAGGTLLVDGAAAGTS</sequence>
<proteinExistence type="predicted"/>
<dbReference type="InterPro" id="IPR036291">
    <property type="entry name" value="NAD(P)-bd_dom_sf"/>
</dbReference>
<dbReference type="SUPFAM" id="SSF51735">
    <property type="entry name" value="NAD(P)-binding Rossmann-fold domains"/>
    <property type="match status" value="1"/>
</dbReference>
<protein>
    <submittedName>
        <fullName evidence="1">Uncharacterized conserved protein</fullName>
    </submittedName>
</protein>
<evidence type="ECO:0000313" key="1">
    <source>
        <dbReference type="EMBL" id="SEG88627.1"/>
    </source>
</evidence>
<name>A0A1H6DTF6_9ACTN</name>
<reference evidence="1 2" key="1">
    <citation type="submission" date="2016-10" db="EMBL/GenBank/DDBJ databases">
        <authorList>
            <person name="de Groot N.N."/>
        </authorList>
    </citation>
    <scope>NUCLEOTIDE SEQUENCE [LARGE SCALE GENOMIC DNA]</scope>
    <source>
        <strain evidence="1 2">CGMCC 4.2023</strain>
    </source>
</reference>
<dbReference type="PANTHER" id="PTHR43781:SF1">
    <property type="entry name" value="SACCHAROPINE DEHYDROGENASE"/>
    <property type="match status" value="1"/>
</dbReference>
<gene>
    <name evidence="1" type="ORF">SAMN05216223_119108</name>
</gene>
<organism evidence="1 2">
    <name type="scientific">Actinacidiphila yanglinensis</name>
    <dbReference type="NCBI Taxonomy" id="310779"/>
    <lineage>
        <taxon>Bacteria</taxon>
        <taxon>Bacillati</taxon>
        <taxon>Actinomycetota</taxon>
        <taxon>Actinomycetes</taxon>
        <taxon>Kitasatosporales</taxon>
        <taxon>Streptomycetaceae</taxon>
        <taxon>Actinacidiphila</taxon>
    </lineage>
</organism>
<dbReference type="Gene3D" id="3.40.50.720">
    <property type="entry name" value="NAD(P)-binding Rossmann-like Domain"/>
    <property type="match status" value="1"/>
</dbReference>